<dbReference type="PANTHER" id="PTHR36485:SF1">
    <property type="entry name" value="TRANSMEMBRANE PROTEIN"/>
    <property type="match status" value="1"/>
</dbReference>
<feature type="transmembrane region" description="Helical" evidence="1">
    <location>
        <begin position="46"/>
        <end position="66"/>
    </location>
</feature>
<dbReference type="Proteomes" id="UP000237347">
    <property type="component" value="Unassembled WGS sequence"/>
</dbReference>
<organism evidence="2 3">
    <name type="scientific">Quercus suber</name>
    <name type="common">Cork oak</name>
    <dbReference type="NCBI Taxonomy" id="58331"/>
    <lineage>
        <taxon>Eukaryota</taxon>
        <taxon>Viridiplantae</taxon>
        <taxon>Streptophyta</taxon>
        <taxon>Embryophyta</taxon>
        <taxon>Tracheophyta</taxon>
        <taxon>Spermatophyta</taxon>
        <taxon>Magnoliopsida</taxon>
        <taxon>eudicotyledons</taxon>
        <taxon>Gunneridae</taxon>
        <taxon>Pentapetalae</taxon>
        <taxon>rosids</taxon>
        <taxon>fabids</taxon>
        <taxon>Fagales</taxon>
        <taxon>Fagaceae</taxon>
        <taxon>Quercus</taxon>
    </lineage>
</organism>
<sequence>SSSQLWGCFFVTIGSVFFVGFLFAAVISKLLPPSHNALISSIQKDWYYCFLVPLTLPVLVVAYIAAEAALAVEGRGDLQSFTSLAAPTSEICCNSINNVANLQTFVRQKITFKWII</sequence>
<keyword evidence="1" id="KW-0812">Transmembrane</keyword>
<evidence type="ECO:0000313" key="3">
    <source>
        <dbReference type="Proteomes" id="UP000237347"/>
    </source>
</evidence>
<protein>
    <submittedName>
        <fullName evidence="2">Uncharacterized protein</fullName>
    </submittedName>
</protein>
<keyword evidence="3" id="KW-1185">Reference proteome</keyword>
<evidence type="ECO:0000256" key="1">
    <source>
        <dbReference type="SAM" id="Phobius"/>
    </source>
</evidence>
<evidence type="ECO:0000313" key="2">
    <source>
        <dbReference type="EMBL" id="KAK7834954.1"/>
    </source>
</evidence>
<gene>
    <name evidence="2" type="ORF">CFP56_024015</name>
</gene>
<proteinExistence type="predicted"/>
<feature type="transmembrane region" description="Helical" evidence="1">
    <location>
        <begin position="6"/>
        <end position="26"/>
    </location>
</feature>
<name>A0AAW0K7K9_QUESU</name>
<dbReference type="EMBL" id="PKMF04000380">
    <property type="protein sequence ID" value="KAK7834954.1"/>
    <property type="molecule type" value="Genomic_DNA"/>
</dbReference>
<comment type="caution">
    <text evidence="2">The sequence shown here is derived from an EMBL/GenBank/DDBJ whole genome shotgun (WGS) entry which is preliminary data.</text>
</comment>
<dbReference type="Pfam" id="PF15159">
    <property type="entry name" value="PIG-Y"/>
    <property type="match status" value="1"/>
</dbReference>
<reference evidence="2 3" key="1">
    <citation type="journal article" date="2018" name="Sci. Data">
        <title>The draft genome sequence of cork oak.</title>
        <authorList>
            <person name="Ramos A.M."/>
            <person name="Usie A."/>
            <person name="Barbosa P."/>
            <person name="Barros P.M."/>
            <person name="Capote T."/>
            <person name="Chaves I."/>
            <person name="Simoes F."/>
            <person name="Abreu I."/>
            <person name="Carrasquinho I."/>
            <person name="Faro C."/>
            <person name="Guimaraes J.B."/>
            <person name="Mendonca D."/>
            <person name="Nobrega F."/>
            <person name="Rodrigues L."/>
            <person name="Saibo N.J.M."/>
            <person name="Varela M.C."/>
            <person name="Egas C."/>
            <person name="Matos J."/>
            <person name="Miguel C.M."/>
            <person name="Oliveira M.M."/>
            <person name="Ricardo C.P."/>
            <person name="Goncalves S."/>
        </authorList>
    </citation>
    <scope>NUCLEOTIDE SEQUENCE [LARGE SCALE GENOMIC DNA]</scope>
    <source>
        <strain evidence="3">cv. HL8</strain>
    </source>
</reference>
<keyword evidence="1" id="KW-1133">Transmembrane helix</keyword>
<dbReference type="InterPro" id="IPR029164">
    <property type="entry name" value="PIG-Y"/>
</dbReference>
<keyword evidence="1" id="KW-0472">Membrane</keyword>
<accession>A0AAW0K7K9</accession>
<feature type="non-terminal residue" evidence="2">
    <location>
        <position position="1"/>
    </location>
</feature>
<dbReference type="AlphaFoldDB" id="A0AAW0K7K9"/>
<dbReference type="PANTHER" id="PTHR36485">
    <property type="entry name" value="OS01G0939000 PROTEIN"/>
    <property type="match status" value="1"/>
</dbReference>